<sequence>MSNHQISEQRTSHTTAGDRSGNALTVAERSFELLTTGPNPLSIDGRAVGCGLPARAVDLAELRALLLGQGSSNHLKDAAWCELVQRARTGDSAWVVGCVGVAMPGLKNTAARVLRSSPTRLADDIVSELLTEFVAQLARVDVERPHIAARLMLWARKGALRARGRGLRDMPCDPFELPTGASGPDIDAVVLLLDAARQGIISPAGVELISSTRLDGVSVQDLAREWGVPASRLYKQRKAAEMRIVTAIREGHISTALTAAPMPYGI</sequence>
<evidence type="ECO:0000256" key="1">
    <source>
        <dbReference type="SAM" id="MobiDB-lite"/>
    </source>
</evidence>
<dbReference type="Proteomes" id="UP000323380">
    <property type="component" value="Unassembled WGS sequence"/>
</dbReference>
<protein>
    <submittedName>
        <fullName evidence="2">Uncharacterized protein</fullName>
    </submittedName>
</protein>
<reference evidence="2 3" key="1">
    <citation type="submission" date="2019-08" db="EMBL/GenBank/DDBJ databases">
        <title>Actinomadura sp. nov. CYP1-5 isolated from mountain soil.</title>
        <authorList>
            <person name="Songsumanus A."/>
            <person name="Kuncharoen N."/>
            <person name="Kudo T."/>
            <person name="Yuki M."/>
            <person name="Igarashi Y."/>
            <person name="Tanasupawat S."/>
        </authorList>
    </citation>
    <scope>NUCLEOTIDE SEQUENCE [LARGE SCALE GENOMIC DNA]</scope>
    <source>
        <strain evidence="2 3">JCM 14158</strain>
    </source>
</reference>
<evidence type="ECO:0000313" key="3">
    <source>
        <dbReference type="Proteomes" id="UP000323380"/>
    </source>
</evidence>
<gene>
    <name evidence="2" type="ORF">FXF69_23100</name>
</gene>
<dbReference type="EMBL" id="VSFG01000005">
    <property type="protein sequence ID" value="TYB43865.1"/>
    <property type="molecule type" value="Genomic_DNA"/>
</dbReference>
<comment type="caution">
    <text evidence="2">The sequence shown here is derived from an EMBL/GenBank/DDBJ whole genome shotgun (WGS) entry which is preliminary data.</text>
</comment>
<feature type="region of interest" description="Disordered" evidence="1">
    <location>
        <begin position="1"/>
        <end position="21"/>
    </location>
</feature>
<name>A0A5D0NHX8_9ACTN</name>
<proteinExistence type="predicted"/>
<dbReference type="AlphaFoldDB" id="A0A5D0NHX8"/>
<keyword evidence="3" id="KW-1185">Reference proteome</keyword>
<dbReference type="STRING" id="1220554.GCA_001552135_05099"/>
<organism evidence="2 3">
    <name type="scientific">Actinomadura chibensis</name>
    <dbReference type="NCBI Taxonomy" id="392828"/>
    <lineage>
        <taxon>Bacteria</taxon>
        <taxon>Bacillati</taxon>
        <taxon>Actinomycetota</taxon>
        <taxon>Actinomycetes</taxon>
        <taxon>Streptosporangiales</taxon>
        <taxon>Thermomonosporaceae</taxon>
        <taxon>Actinomadura</taxon>
    </lineage>
</organism>
<evidence type="ECO:0000313" key="2">
    <source>
        <dbReference type="EMBL" id="TYB43865.1"/>
    </source>
</evidence>
<feature type="compositionally biased region" description="Polar residues" evidence="1">
    <location>
        <begin position="1"/>
        <end position="17"/>
    </location>
</feature>
<dbReference type="RefSeq" id="WP_083981109.1">
    <property type="nucleotide sequence ID" value="NZ_VSFG01000005.1"/>
</dbReference>
<accession>A0A5D0NHX8</accession>